<protein>
    <submittedName>
        <fullName evidence="2">DUF3558 domain-containing protein</fullName>
    </submittedName>
</protein>
<sequence>MVAKVRLIAALGALVMAVVVVWQSAPPPGTSGATVQLRSTGMPLSPASTMKSPIVATTDPSPFDPCNDIPFDVVQRLGLAFTPPEPQEGLRCQYDAGNYQLAVEPIIWRSYDQTLPADALETTVNGHRVAQYWILKPTYHNSYWYVSCMVAFKTSYGLIQQALFYSTVYSEPDVDCPSTNLQRANELSPYYVF</sequence>
<feature type="chain" id="PRO_5038640849" evidence="1">
    <location>
        <begin position="25"/>
        <end position="193"/>
    </location>
</feature>
<evidence type="ECO:0000256" key="1">
    <source>
        <dbReference type="SAM" id="SignalP"/>
    </source>
</evidence>
<dbReference type="EMBL" id="LZKJ01000197">
    <property type="protein sequence ID" value="OBI40607.1"/>
    <property type="molecule type" value="Genomic_DNA"/>
</dbReference>
<feature type="signal peptide" evidence="1">
    <location>
        <begin position="1"/>
        <end position="24"/>
    </location>
</feature>
<dbReference type="Proteomes" id="UP000093592">
    <property type="component" value="Unassembled WGS sequence"/>
</dbReference>
<proteinExistence type="predicted"/>
<name>A0A1A2YTN2_9MYCO</name>
<dbReference type="RefSeq" id="WP_065016396.1">
    <property type="nucleotide sequence ID" value="NZ_LZKJ01000197.1"/>
</dbReference>
<dbReference type="AlphaFoldDB" id="A0A1A2YTN2"/>
<comment type="caution">
    <text evidence="2">The sequence shown here is derived from an EMBL/GenBank/DDBJ whole genome shotgun (WGS) entry which is preliminary data.</text>
</comment>
<gene>
    <name evidence="2" type="ORF">A5707_09345</name>
</gene>
<evidence type="ECO:0000313" key="2">
    <source>
        <dbReference type="EMBL" id="OBI40607.1"/>
    </source>
</evidence>
<organism evidence="2 3">
    <name type="scientific">Mycobacterium kyorinense</name>
    <dbReference type="NCBI Taxonomy" id="487514"/>
    <lineage>
        <taxon>Bacteria</taxon>
        <taxon>Bacillati</taxon>
        <taxon>Actinomycetota</taxon>
        <taxon>Actinomycetes</taxon>
        <taxon>Mycobacteriales</taxon>
        <taxon>Mycobacteriaceae</taxon>
        <taxon>Mycobacterium</taxon>
    </lineage>
</organism>
<reference evidence="3" key="1">
    <citation type="submission" date="2016-06" db="EMBL/GenBank/DDBJ databases">
        <authorList>
            <person name="Sutton G."/>
            <person name="Brinkac L."/>
            <person name="Sanka R."/>
            <person name="Adams M."/>
            <person name="Lau E."/>
            <person name="Sam S."/>
            <person name="Sreng N."/>
            <person name="Him V."/>
            <person name="Kerleguer A."/>
            <person name="Cheng S."/>
        </authorList>
    </citation>
    <scope>NUCLEOTIDE SEQUENCE [LARGE SCALE GENOMIC DNA]</scope>
    <source>
        <strain evidence="3">E861</strain>
    </source>
</reference>
<evidence type="ECO:0000313" key="3">
    <source>
        <dbReference type="Proteomes" id="UP000093592"/>
    </source>
</evidence>
<keyword evidence="1" id="KW-0732">Signal</keyword>
<accession>A0A1A2YTN2</accession>